<proteinExistence type="inferred from homology"/>
<dbReference type="InterPro" id="IPR038514">
    <property type="entry name" value="AAR2_C_sf"/>
</dbReference>
<evidence type="ECO:0000256" key="6">
    <source>
        <dbReference type="ARBA" id="ARBA00023187"/>
    </source>
</evidence>
<dbReference type="GO" id="GO:0005681">
    <property type="term" value="C:spliceosomal complex"/>
    <property type="evidence" value="ECO:0007669"/>
    <property type="project" value="UniProtKB-KW"/>
</dbReference>
<dbReference type="AlphaFoldDB" id="A0A8J9ZXE3"/>
<dbReference type="FunFam" id="2.60.34.20:FF:000001">
    <property type="entry name" value="protein AAR2 homolog"/>
    <property type="match status" value="1"/>
</dbReference>
<dbReference type="Gene3D" id="1.25.40.550">
    <property type="entry name" value="Aar2, C-terminal domain-like"/>
    <property type="match status" value="1"/>
</dbReference>
<feature type="domain" description="AAR2 N-terminal" evidence="10">
    <location>
        <begin position="14"/>
        <end position="152"/>
    </location>
</feature>
<sequence>MEMNQETALQLFEEGAFFILLDVPVGTEFGIDYNSWQVGEKFKGVKMIPEGVHFVSYNSVSKKHKEAAPKLGFFHYFHSKEVFVRQVVRCRKWDKHLESISEDVIEGEELANFESSLKDLDRFLGPYPYDNYKKWKSLTNHITESLMTRLEPASGRISSATELVRDGEEKVCYTVGDLPKSMKEAEGRLPKMVAVTGTEIRFVALPTRAYPEGASPADITKYSMDKSFVLTELLSAHYAENQMDLLGELQFAFVCFMVGQVFDAFEHWKKLVHLLCSCDEALGRHEDLYSAFISTMHFQLREIPEDFFVDIVSCNNFLTTTLQVFFYNLANSDAASRQLKKRGNQFKDHLTKIFRWDFETEQDDDAPVVVQLGET</sequence>
<keyword evidence="4" id="KW-0507">mRNA processing</keyword>
<dbReference type="PANTHER" id="PTHR12689:SF4">
    <property type="entry name" value="PROTEIN AAR2 HOMOLOG"/>
    <property type="match status" value="1"/>
</dbReference>
<dbReference type="InterPro" id="IPR033648">
    <property type="entry name" value="AAR2_C"/>
</dbReference>
<dbReference type="CDD" id="cd13778">
    <property type="entry name" value="Aar2_C"/>
    <property type="match status" value="1"/>
</dbReference>
<keyword evidence="6" id="KW-0508">mRNA splicing</keyword>
<comment type="function">
    <text evidence="1">Component of the U5 snRNP complex that is required for spliceosome assembly and for pre-mRNA splicing.</text>
</comment>
<evidence type="ECO:0000256" key="7">
    <source>
        <dbReference type="ARBA" id="ARBA00030625"/>
    </source>
</evidence>
<comment type="similarity">
    <text evidence="2">Belongs to the AAR2 family.</text>
</comment>
<dbReference type="Pfam" id="PF05282">
    <property type="entry name" value="AAR2"/>
    <property type="match status" value="1"/>
</dbReference>
<keyword evidence="12" id="KW-1185">Reference proteome</keyword>
<evidence type="ECO:0000256" key="5">
    <source>
        <dbReference type="ARBA" id="ARBA00022728"/>
    </source>
</evidence>
<evidence type="ECO:0000256" key="8">
    <source>
        <dbReference type="ARBA" id="ARBA00047009"/>
    </source>
</evidence>
<dbReference type="OrthoDB" id="201752at2759"/>
<feature type="domain" description="AAR2 C-terminal" evidence="9">
    <location>
        <begin position="202"/>
        <end position="359"/>
    </location>
</feature>
<dbReference type="FunFam" id="1.25.40.550:FF:000001">
    <property type="entry name" value="AAR2 splicing factor homolog"/>
    <property type="match status" value="1"/>
</dbReference>
<protein>
    <recommendedName>
        <fullName evidence="3">Protein AAR2 homolog</fullName>
    </recommendedName>
    <alternativeName>
        <fullName evidence="7">AAR2 splicing factor homolog</fullName>
    </alternativeName>
</protein>
<evidence type="ECO:0000259" key="10">
    <source>
        <dbReference type="Pfam" id="PF20981"/>
    </source>
</evidence>
<dbReference type="InterPro" id="IPR033647">
    <property type="entry name" value="Aar2_N"/>
</dbReference>
<evidence type="ECO:0000256" key="1">
    <source>
        <dbReference type="ARBA" id="ARBA00003708"/>
    </source>
</evidence>
<dbReference type="PANTHER" id="PTHR12689">
    <property type="entry name" value="A1 CISTRON SPLICING FACTOR AAR2-RELATED"/>
    <property type="match status" value="1"/>
</dbReference>
<evidence type="ECO:0000313" key="11">
    <source>
        <dbReference type="EMBL" id="CAH1263987.1"/>
    </source>
</evidence>
<comment type="subunit">
    <text evidence="8">Interacts with PRPF8 (via RNase H homology domain). Component of a U5 snRNP complex that contains PRPF8.</text>
</comment>
<dbReference type="CDD" id="cd13777">
    <property type="entry name" value="Aar2_N"/>
    <property type="match status" value="1"/>
</dbReference>
<keyword evidence="5" id="KW-0747">Spliceosome</keyword>
<reference evidence="11" key="1">
    <citation type="submission" date="2022-01" db="EMBL/GenBank/DDBJ databases">
        <authorList>
            <person name="Braso-Vives M."/>
        </authorList>
    </citation>
    <scope>NUCLEOTIDE SEQUENCE</scope>
</reference>
<gene>
    <name evidence="11" type="primary">AAR2</name>
    <name evidence="11" type="ORF">BLAG_LOCUS18500</name>
</gene>
<dbReference type="EMBL" id="OV696689">
    <property type="protein sequence ID" value="CAH1263987.1"/>
    <property type="molecule type" value="Genomic_DNA"/>
</dbReference>
<evidence type="ECO:0000256" key="3">
    <source>
        <dbReference type="ARBA" id="ARBA00016372"/>
    </source>
</evidence>
<evidence type="ECO:0000313" key="12">
    <source>
        <dbReference type="Proteomes" id="UP000838412"/>
    </source>
</evidence>
<evidence type="ECO:0000259" key="9">
    <source>
        <dbReference type="Pfam" id="PF05282"/>
    </source>
</evidence>
<dbReference type="GO" id="GO:0000244">
    <property type="term" value="P:spliceosomal tri-snRNP complex assembly"/>
    <property type="evidence" value="ECO:0007669"/>
    <property type="project" value="TreeGrafter"/>
</dbReference>
<dbReference type="InterPro" id="IPR038516">
    <property type="entry name" value="AAR2_N_sf"/>
</dbReference>
<organism evidence="11 12">
    <name type="scientific">Branchiostoma lanceolatum</name>
    <name type="common">Common lancelet</name>
    <name type="synonym">Amphioxus lanceolatum</name>
    <dbReference type="NCBI Taxonomy" id="7740"/>
    <lineage>
        <taxon>Eukaryota</taxon>
        <taxon>Metazoa</taxon>
        <taxon>Chordata</taxon>
        <taxon>Cephalochordata</taxon>
        <taxon>Leptocardii</taxon>
        <taxon>Amphioxiformes</taxon>
        <taxon>Branchiostomatidae</taxon>
        <taxon>Branchiostoma</taxon>
    </lineage>
</organism>
<dbReference type="InterPro" id="IPR007946">
    <property type="entry name" value="AAR2"/>
</dbReference>
<evidence type="ECO:0000256" key="2">
    <source>
        <dbReference type="ARBA" id="ARBA00006281"/>
    </source>
</evidence>
<dbReference type="Proteomes" id="UP000838412">
    <property type="component" value="Chromosome 4"/>
</dbReference>
<dbReference type="Gene3D" id="2.60.34.20">
    <property type="match status" value="1"/>
</dbReference>
<name>A0A8J9ZXE3_BRALA</name>
<evidence type="ECO:0000256" key="4">
    <source>
        <dbReference type="ARBA" id="ARBA00022664"/>
    </source>
</evidence>
<accession>A0A8J9ZXE3</accession>
<dbReference type="Pfam" id="PF20981">
    <property type="entry name" value="AAR2_1st"/>
    <property type="match status" value="1"/>
</dbReference>